<keyword evidence="1" id="KW-1133">Transmembrane helix</keyword>
<protein>
    <submittedName>
        <fullName evidence="2">DUF2812 domain-containing protein</fullName>
    </submittedName>
</protein>
<evidence type="ECO:0000313" key="3">
    <source>
        <dbReference type="Proteomes" id="UP000824116"/>
    </source>
</evidence>
<feature type="transmembrane region" description="Helical" evidence="1">
    <location>
        <begin position="204"/>
        <end position="226"/>
    </location>
</feature>
<dbReference type="Pfam" id="PF11193">
    <property type="entry name" value="DUF2812"/>
    <property type="match status" value="1"/>
</dbReference>
<reference evidence="2" key="1">
    <citation type="journal article" date="2021" name="PeerJ">
        <title>Extensive microbial diversity within the chicken gut microbiome revealed by metagenomics and culture.</title>
        <authorList>
            <person name="Gilroy R."/>
            <person name="Ravi A."/>
            <person name="Getino M."/>
            <person name="Pursley I."/>
            <person name="Horton D.L."/>
            <person name="Alikhan N.F."/>
            <person name="Baker D."/>
            <person name="Gharbi K."/>
            <person name="Hall N."/>
            <person name="Watson M."/>
            <person name="Adriaenssens E.M."/>
            <person name="Foster-Nyarko E."/>
            <person name="Jarju S."/>
            <person name="Secka A."/>
            <person name="Antonio M."/>
            <person name="Oren A."/>
            <person name="Chaudhuri R.R."/>
            <person name="La Ragione R."/>
            <person name="Hildebrand F."/>
            <person name="Pallen M.J."/>
        </authorList>
    </citation>
    <scope>NUCLEOTIDE SEQUENCE</scope>
    <source>
        <strain evidence="2">CHK196-3914</strain>
    </source>
</reference>
<feature type="transmembrane region" description="Helical" evidence="1">
    <location>
        <begin position="177"/>
        <end position="198"/>
    </location>
</feature>
<evidence type="ECO:0000256" key="1">
    <source>
        <dbReference type="SAM" id="Phobius"/>
    </source>
</evidence>
<proteinExistence type="predicted"/>
<evidence type="ECO:0000313" key="2">
    <source>
        <dbReference type="EMBL" id="HIZ75788.1"/>
    </source>
</evidence>
<feature type="transmembrane region" description="Helical" evidence="1">
    <location>
        <begin position="111"/>
        <end position="131"/>
    </location>
</feature>
<gene>
    <name evidence="2" type="ORF">H9723_11205</name>
</gene>
<feature type="transmembrane region" description="Helical" evidence="1">
    <location>
        <begin position="137"/>
        <end position="156"/>
    </location>
</feature>
<keyword evidence="1" id="KW-0472">Membrane</keyword>
<reference evidence="2" key="2">
    <citation type="submission" date="2021-04" db="EMBL/GenBank/DDBJ databases">
        <authorList>
            <person name="Gilroy R."/>
        </authorList>
    </citation>
    <scope>NUCLEOTIDE SEQUENCE</scope>
    <source>
        <strain evidence="2">CHK196-3914</strain>
    </source>
</reference>
<dbReference type="AlphaFoldDB" id="A0A9D2K2Z5"/>
<dbReference type="Proteomes" id="UP000824116">
    <property type="component" value="Unassembled WGS sequence"/>
</dbReference>
<keyword evidence="1" id="KW-0812">Transmembrane</keyword>
<dbReference type="InterPro" id="IPR021359">
    <property type="entry name" value="DUF2812"/>
</dbReference>
<sequence>MIRFRLYYNKDTETEWLNKMAADGWALTGFFAGFYRFEECEKGEYTYQVDLGDQLFSVSSEYRELMEELGVEIVVLWGYWIILRKRTADGPFELYTDVDSQIEHYTKILRMFKVACILEIICMLIEVAGGLSGNPVGWAAAVLLGAFVLVCVNAVGKTKGVLAQLEAKKSGIEQENSVRTISVLLPTGLLINACLLAVRDSISPVIHMVLQILAIILMVAGLILTVKQRD</sequence>
<organism evidence="2 3">
    <name type="scientific">Candidatus Mediterraneibacter stercoravium</name>
    <dbReference type="NCBI Taxonomy" id="2838685"/>
    <lineage>
        <taxon>Bacteria</taxon>
        <taxon>Bacillati</taxon>
        <taxon>Bacillota</taxon>
        <taxon>Clostridia</taxon>
        <taxon>Lachnospirales</taxon>
        <taxon>Lachnospiraceae</taxon>
        <taxon>Mediterraneibacter</taxon>
    </lineage>
</organism>
<dbReference type="EMBL" id="DXAY01000261">
    <property type="protein sequence ID" value="HIZ75788.1"/>
    <property type="molecule type" value="Genomic_DNA"/>
</dbReference>
<comment type="caution">
    <text evidence="2">The sequence shown here is derived from an EMBL/GenBank/DDBJ whole genome shotgun (WGS) entry which is preliminary data.</text>
</comment>
<name>A0A9D2K2Z5_9FIRM</name>
<accession>A0A9D2K2Z5</accession>